<accession>A0A6P8SB51</accession>
<name>A0A6P8SB51_GEOSA</name>
<evidence type="ECO:0000256" key="6">
    <source>
        <dbReference type="ARBA" id="ARBA00023180"/>
    </source>
</evidence>
<dbReference type="SMART" id="SM00043">
    <property type="entry name" value="CY"/>
    <property type="match status" value="2"/>
</dbReference>
<dbReference type="PANTHER" id="PTHR13814:SF10">
    <property type="entry name" value="FETUIN-B"/>
    <property type="match status" value="1"/>
</dbReference>
<feature type="signal peptide" evidence="8">
    <location>
        <begin position="1"/>
        <end position="15"/>
    </location>
</feature>
<dbReference type="Gene3D" id="3.10.450.10">
    <property type="match status" value="2"/>
</dbReference>
<dbReference type="GeneID" id="117367210"/>
<proteinExistence type="predicted"/>
<dbReference type="PROSITE" id="PS01255">
    <property type="entry name" value="FETUIN_2"/>
    <property type="match status" value="1"/>
</dbReference>
<dbReference type="PANTHER" id="PTHR13814">
    <property type="entry name" value="FETUIN"/>
    <property type="match status" value="1"/>
</dbReference>
<keyword evidence="2" id="KW-0964">Secreted</keyword>
<dbReference type="InterPro" id="IPR025764">
    <property type="entry name" value="Cystatin_Fetuin_B"/>
</dbReference>
<dbReference type="InParanoid" id="A0A6P8SB51"/>
<keyword evidence="10" id="KW-1185">Reference proteome</keyword>
<gene>
    <name evidence="11" type="primary">FETUB</name>
</gene>
<dbReference type="InterPro" id="IPR001363">
    <property type="entry name" value="Prot_inh_fetuin_CS"/>
</dbReference>
<sequence>MKLLLLLACVQLCRSVSPPESPPEPVLLDASCNDSSVEMAAGLALNEFNSMRTEGYIFSMNRIASAHTQSVGKTGRVFYMSLDMLETKCHVLSKRSAKNCENRPMHEEVSGHCNMTYYLNKPQRVANLHGYSCAFLPVSREKVSKMCPDCPTASSPDAPIFLETATLTLEKFNQESNETHYFAILNVTKGSMQWVVGPSYFTEFTIMETMCTKDKPVTNVSECEPVKREFAHFGLCKGSIMKSPLKEYKSASCEIYEPEQRQEAEDDHGQKDDHPEHHRGKKGHGHTHHDRHGHHKHPHSSNSPHVQPVESVQVDEHSTEPSTASETAEALKVVTLPVIPKRPSFFTTVTTLPFPETQSESDQCPGEYKYPSPFLDRE</sequence>
<evidence type="ECO:0000256" key="8">
    <source>
        <dbReference type="SAM" id="SignalP"/>
    </source>
</evidence>
<evidence type="ECO:0000256" key="1">
    <source>
        <dbReference type="ARBA" id="ARBA00004613"/>
    </source>
</evidence>
<dbReference type="RefSeq" id="XP_033815499.1">
    <property type="nucleotide sequence ID" value="XM_033959608.1"/>
</dbReference>
<dbReference type="GO" id="GO:0004869">
    <property type="term" value="F:cysteine-type endopeptidase inhibitor activity"/>
    <property type="evidence" value="ECO:0007669"/>
    <property type="project" value="InterPro"/>
</dbReference>
<dbReference type="AlphaFoldDB" id="A0A6P8SB51"/>
<dbReference type="KEGG" id="gsh:117367210"/>
<evidence type="ECO:0000256" key="5">
    <source>
        <dbReference type="ARBA" id="ARBA00023157"/>
    </source>
</evidence>
<evidence type="ECO:0000256" key="2">
    <source>
        <dbReference type="ARBA" id="ARBA00022525"/>
    </source>
</evidence>
<dbReference type="CDD" id="cd00042">
    <property type="entry name" value="CY"/>
    <property type="match status" value="2"/>
</dbReference>
<keyword evidence="3 8" id="KW-0732">Signal</keyword>
<feature type="domain" description="Cystatin fetuin-B-type" evidence="9">
    <location>
        <begin position="145"/>
        <end position="254"/>
    </location>
</feature>
<dbReference type="CTD" id="26998"/>
<keyword evidence="4" id="KW-0677">Repeat</keyword>
<reference evidence="11" key="1">
    <citation type="submission" date="2025-08" db="UniProtKB">
        <authorList>
            <consortium name="RefSeq"/>
        </authorList>
    </citation>
    <scope>IDENTIFICATION</scope>
</reference>
<dbReference type="SUPFAM" id="SSF54403">
    <property type="entry name" value="Cystatin/monellin"/>
    <property type="match status" value="2"/>
</dbReference>
<feature type="compositionally biased region" description="Basic residues" evidence="7">
    <location>
        <begin position="277"/>
        <end position="299"/>
    </location>
</feature>
<comment type="subcellular location">
    <subcellularLocation>
        <location evidence="1">Secreted</location>
    </subcellularLocation>
</comment>
<feature type="compositionally biased region" description="Basic and acidic residues" evidence="7">
    <location>
        <begin position="258"/>
        <end position="276"/>
    </location>
</feature>
<dbReference type="PROSITE" id="PS51530">
    <property type="entry name" value="CYSTATIN_FETUIN_B"/>
    <property type="match status" value="2"/>
</dbReference>
<evidence type="ECO:0000259" key="9">
    <source>
        <dbReference type="PROSITE" id="PS51530"/>
    </source>
</evidence>
<dbReference type="GO" id="GO:0005615">
    <property type="term" value="C:extracellular space"/>
    <property type="evidence" value="ECO:0007669"/>
    <property type="project" value="InterPro"/>
</dbReference>
<evidence type="ECO:0000256" key="3">
    <source>
        <dbReference type="ARBA" id="ARBA00022729"/>
    </source>
</evidence>
<evidence type="ECO:0000256" key="7">
    <source>
        <dbReference type="SAM" id="MobiDB-lite"/>
    </source>
</evidence>
<feature type="domain" description="Cystatin fetuin-B-type" evidence="9">
    <location>
        <begin position="21"/>
        <end position="134"/>
    </location>
</feature>
<dbReference type="InterPro" id="IPR000010">
    <property type="entry name" value="Cystatin_dom"/>
</dbReference>
<keyword evidence="5" id="KW-1015">Disulfide bond</keyword>
<dbReference type="FunCoup" id="A0A6P8SB51">
    <property type="interactions" value="52"/>
</dbReference>
<dbReference type="Pfam" id="PF00031">
    <property type="entry name" value="Cystatin"/>
    <property type="match status" value="2"/>
</dbReference>
<evidence type="ECO:0000313" key="11">
    <source>
        <dbReference type="RefSeq" id="XP_033815499.1"/>
    </source>
</evidence>
<protein>
    <submittedName>
        <fullName evidence="11">Fetuin-B isoform X1</fullName>
    </submittedName>
</protein>
<feature type="region of interest" description="Disordered" evidence="7">
    <location>
        <begin position="258"/>
        <end position="327"/>
    </location>
</feature>
<organism evidence="10 11">
    <name type="scientific">Geotrypetes seraphini</name>
    <name type="common">Gaboon caecilian</name>
    <name type="synonym">Caecilia seraphini</name>
    <dbReference type="NCBI Taxonomy" id="260995"/>
    <lineage>
        <taxon>Eukaryota</taxon>
        <taxon>Metazoa</taxon>
        <taxon>Chordata</taxon>
        <taxon>Craniata</taxon>
        <taxon>Vertebrata</taxon>
        <taxon>Euteleostomi</taxon>
        <taxon>Amphibia</taxon>
        <taxon>Gymnophiona</taxon>
        <taxon>Geotrypetes</taxon>
    </lineage>
</organism>
<keyword evidence="6" id="KW-0325">Glycoprotein</keyword>
<dbReference type="InterPro" id="IPR050735">
    <property type="entry name" value="Kininogen_Fetuin_HRG"/>
</dbReference>
<evidence type="ECO:0000313" key="10">
    <source>
        <dbReference type="Proteomes" id="UP000515159"/>
    </source>
</evidence>
<dbReference type="Proteomes" id="UP000515159">
    <property type="component" value="Chromosome 9"/>
</dbReference>
<feature type="region of interest" description="Disordered" evidence="7">
    <location>
        <begin position="355"/>
        <end position="378"/>
    </location>
</feature>
<feature type="chain" id="PRO_5027681023" evidence="8">
    <location>
        <begin position="16"/>
        <end position="378"/>
    </location>
</feature>
<dbReference type="OrthoDB" id="9941887at2759"/>
<dbReference type="InterPro" id="IPR046350">
    <property type="entry name" value="Cystatin_sf"/>
</dbReference>
<dbReference type="PROSITE" id="PS01254">
    <property type="entry name" value="FETUIN_1"/>
    <property type="match status" value="1"/>
</dbReference>
<evidence type="ECO:0000256" key="4">
    <source>
        <dbReference type="ARBA" id="ARBA00022737"/>
    </source>
</evidence>